<protein>
    <recommendedName>
        <fullName evidence="1">Ubiquinone biosynthesis accessory factor UbiJ</fullName>
    </recommendedName>
</protein>
<reference evidence="4 5" key="1">
    <citation type="submission" date="2018-05" db="EMBL/GenBank/DDBJ databases">
        <title>Salinimonas sp. HMF8227 Genome sequencing and assembly.</title>
        <authorList>
            <person name="Kang H."/>
            <person name="Kang J."/>
            <person name="Cha I."/>
            <person name="Kim H."/>
            <person name="Joh K."/>
        </authorList>
    </citation>
    <scope>NUCLEOTIDE SEQUENCE [LARGE SCALE GENOMIC DNA]</scope>
    <source>
        <strain evidence="4 5">HMF8227</strain>
    </source>
</reference>
<evidence type="ECO:0000256" key="2">
    <source>
        <dbReference type="SAM" id="Coils"/>
    </source>
</evidence>
<evidence type="ECO:0000313" key="4">
    <source>
        <dbReference type="EMBL" id="AWL13251.1"/>
    </source>
</evidence>
<comment type="subcellular location">
    <subcellularLocation>
        <location evidence="1">Cytoplasm</location>
    </subcellularLocation>
</comment>
<dbReference type="KEGG" id="salh:HMF8227_02802"/>
<evidence type="ECO:0000256" key="1">
    <source>
        <dbReference type="HAMAP-Rule" id="MF_02215"/>
    </source>
</evidence>
<comment type="pathway">
    <text evidence="1">Cofactor biosynthesis; ubiquinone biosynthesis.</text>
</comment>
<dbReference type="OrthoDB" id="5801225at2"/>
<keyword evidence="1" id="KW-0831">Ubiquinone biosynthesis</keyword>
<dbReference type="RefSeq" id="WP_109340759.1">
    <property type="nucleotide sequence ID" value="NZ_CP029347.1"/>
</dbReference>
<dbReference type="GO" id="GO:0006744">
    <property type="term" value="P:ubiquinone biosynthetic process"/>
    <property type="evidence" value="ECO:0007669"/>
    <property type="project" value="UniProtKB-UniRule"/>
</dbReference>
<dbReference type="InterPro" id="IPR003033">
    <property type="entry name" value="SCP2_sterol-bd_dom"/>
</dbReference>
<feature type="coiled-coil region" evidence="2">
    <location>
        <begin position="174"/>
        <end position="201"/>
    </location>
</feature>
<dbReference type="InterPro" id="IPR038989">
    <property type="entry name" value="UbiJ"/>
</dbReference>
<evidence type="ECO:0000313" key="5">
    <source>
        <dbReference type="Proteomes" id="UP000245728"/>
    </source>
</evidence>
<comment type="similarity">
    <text evidence="1">Belongs to the UbiJ family.</text>
</comment>
<name>A0A2S2E6H9_9ALTE</name>
<dbReference type="UniPathway" id="UPA00232"/>
<sequence>MIPAAQGLAALIETAFNRLLALDEASVERMRPLAGQSLSVKLHELPWTLTFAFSDRVDVLVDADNQADCHLALSLSTLPKLQDSAQLSQLIHQQALILNGDVRTAQLFSQLISELNIDLEEILSRYIGDVPAYRLSQSARQARKQLKTRWQTFTELAADAALTEKPIAVHRLAVTDFCDRVSELRADADRLEARLKQLEQRGQ</sequence>
<gene>
    <name evidence="1" type="primary">ubiJ</name>
    <name evidence="4" type="ORF">HMF8227_02802</name>
</gene>
<dbReference type="PANTHER" id="PTHR38693:SF1">
    <property type="entry name" value="UBIQUINONE BIOSYNTHESIS ACCESSORY FACTOR UBIJ"/>
    <property type="match status" value="1"/>
</dbReference>
<dbReference type="HAMAP" id="MF_02215">
    <property type="entry name" value="UbiJ"/>
    <property type="match status" value="1"/>
</dbReference>
<keyword evidence="5" id="KW-1185">Reference proteome</keyword>
<dbReference type="Proteomes" id="UP000245728">
    <property type="component" value="Chromosome"/>
</dbReference>
<evidence type="ECO:0000259" key="3">
    <source>
        <dbReference type="Pfam" id="PF02036"/>
    </source>
</evidence>
<keyword evidence="1" id="KW-0963">Cytoplasm</keyword>
<organism evidence="4 5">
    <name type="scientific">Saliniradius amylolyticus</name>
    <dbReference type="NCBI Taxonomy" id="2183582"/>
    <lineage>
        <taxon>Bacteria</taxon>
        <taxon>Pseudomonadati</taxon>
        <taxon>Pseudomonadota</taxon>
        <taxon>Gammaproteobacteria</taxon>
        <taxon>Alteromonadales</taxon>
        <taxon>Alteromonadaceae</taxon>
        <taxon>Saliniradius</taxon>
    </lineage>
</organism>
<accession>A0A2S2E6H9</accession>
<dbReference type="EMBL" id="CP029347">
    <property type="protein sequence ID" value="AWL13251.1"/>
    <property type="molecule type" value="Genomic_DNA"/>
</dbReference>
<feature type="domain" description="SCP2" evidence="3">
    <location>
        <begin position="16"/>
        <end position="112"/>
    </location>
</feature>
<dbReference type="GO" id="GO:0005737">
    <property type="term" value="C:cytoplasm"/>
    <property type="evidence" value="ECO:0007669"/>
    <property type="project" value="UniProtKB-SubCell"/>
</dbReference>
<proteinExistence type="inferred from homology"/>
<keyword evidence="2" id="KW-0175">Coiled coil</keyword>
<dbReference type="AlphaFoldDB" id="A0A2S2E6H9"/>
<dbReference type="Pfam" id="PF02036">
    <property type="entry name" value="SCP2"/>
    <property type="match status" value="1"/>
</dbReference>
<comment type="function">
    <text evidence="1">Required for ubiquinone (coenzyme Q) biosynthesis. Binds hydrophobic ubiquinone biosynthetic intermediates via its SCP2 domain and is essential for the stability of the Ubi complex. May constitute a docking platform where Ubi enzymes assemble and access their SCP2-bound polyprenyl substrates.</text>
</comment>
<dbReference type="PANTHER" id="PTHR38693">
    <property type="entry name" value="UBIQUINONE BIOSYNTHESIS PROTEIN UBIJ"/>
    <property type="match status" value="1"/>
</dbReference>